<protein>
    <submittedName>
        <fullName evidence="1">Uncharacterized protein</fullName>
    </submittedName>
</protein>
<name>A0A5B7KNI9_PORTR</name>
<reference evidence="1 2" key="1">
    <citation type="submission" date="2019-05" db="EMBL/GenBank/DDBJ databases">
        <title>Another draft genome of Portunus trituberculatus and its Hox gene families provides insights of decapod evolution.</title>
        <authorList>
            <person name="Jeong J.-H."/>
            <person name="Song I."/>
            <person name="Kim S."/>
            <person name="Choi T."/>
            <person name="Kim D."/>
            <person name="Ryu S."/>
            <person name="Kim W."/>
        </authorList>
    </citation>
    <scope>NUCLEOTIDE SEQUENCE [LARGE SCALE GENOMIC DNA]</scope>
    <source>
        <tissue evidence="1">Muscle</tissue>
    </source>
</reference>
<evidence type="ECO:0000313" key="2">
    <source>
        <dbReference type="Proteomes" id="UP000324222"/>
    </source>
</evidence>
<evidence type="ECO:0000313" key="1">
    <source>
        <dbReference type="EMBL" id="MPD06919.1"/>
    </source>
</evidence>
<dbReference type="Proteomes" id="UP000324222">
    <property type="component" value="Unassembled WGS sequence"/>
</dbReference>
<keyword evidence="2" id="KW-1185">Reference proteome</keyword>
<gene>
    <name evidence="1" type="ORF">E2C01_102756</name>
</gene>
<dbReference type="EMBL" id="VSRR010153691">
    <property type="protein sequence ID" value="MPD06919.1"/>
    <property type="molecule type" value="Genomic_DNA"/>
</dbReference>
<accession>A0A5B7KNI9</accession>
<comment type="caution">
    <text evidence="1">The sequence shown here is derived from an EMBL/GenBank/DDBJ whole genome shotgun (WGS) entry which is preliminary data.</text>
</comment>
<sequence length="98" mass="10896">MKSNTYRHTDQEDSQGDIQLCSGGWSEEWVIDMVSHIGSKAPIIGAVLEEVEEWHGAVREPMHELSLQQTLGIVEGPTAGSNAVKERFRLALRYESTA</sequence>
<organism evidence="1 2">
    <name type="scientific">Portunus trituberculatus</name>
    <name type="common">Swimming crab</name>
    <name type="synonym">Neptunus trituberculatus</name>
    <dbReference type="NCBI Taxonomy" id="210409"/>
    <lineage>
        <taxon>Eukaryota</taxon>
        <taxon>Metazoa</taxon>
        <taxon>Ecdysozoa</taxon>
        <taxon>Arthropoda</taxon>
        <taxon>Crustacea</taxon>
        <taxon>Multicrustacea</taxon>
        <taxon>Malacostraca</taxon>
        <taxon>Eumalacostraca</taxon>
        <taxon>Eucarida</taxon>
        <taxon>Decapoda</taxon>
        <taxon>Pleocyemata</taxon>
        <taxon>Brachyura</taxon>
        <taxon>Eubrachyura</taxon>
        <taxon>Portunoidea</taxon>
        <taxon>Portunidae</taxon>
        <taxon>Portuninae</taxon>
        <taxon>Portunus</taxon>
    </lineage>
</organism>
<proteinExistence type="predicted"/>
<dbReference type="AlphaFoldDB" id="A0A5B7KNI9"/>